<accession>A0A3B7MH45</accession>
<reference evidence="2 3" key="1">
    <citation type="submission" date="2018-09" db="EMBL/GenBank/DDBJ databases">
        <title>Genome sequencing of strain 6GH32-13.</title>
        <authorList>
            <person name="Weon H.-Y."/>
            <person name="Heo J."/>
            <person name="Kwon S.-W."/>
        </authorList>
    </citation>
    <scope>NUCLEOTIDE SEQUENCE [LARGE SCALE GENOMIC DNA]</scope>
    <source>
        <strain evidence="2 3">5GH32-13</strain>
    </source>
</reference>
<dbReference type="OrthoDB" id="644802at2"/>
<dbReference type="Proteomes" id="UP000263900">
    <property type="component" value="Chromosome"/>
</dbReference>
<dbReference type="KEGG" id="pseg:D3H65_00450"/>
<keyword evidence="1" id="KW-0732">Signal</keyword>
<feature type="signal peptide" evidence="1">
    <location>
        <begin position="1"/>
        <end position="17"/>
    </location>
</feature>
<dbReference type="RefSeq" id="WP_119048378.1">
    <property type="nucleotide sequence ID" value="NZ_CP032157.1"/>
</dbReference>
<evidence type="ECO:0000313" key="3">
    <source>
        <dbReference type="Proteomes" id="UP000263900"/>
    </source>
</evidence>
<organism evidence="2 3">
    <name type="scientific">Paraflavitalea soli</name>
    <dbReference type="NCBI Taxonomy" id="2315862"/>
    <lineage>
        <taxon>Bacteria</taxon>
        <taxon>Pseudomonadati</taxon>
        <taxon>Bacteroidota</taxon>
        <taxon>Chitinophagia</taxon>
        <taxon>Chitinophagales</taxon>
        <taxon>Chitinophagaceae</taxon>
        <taxon>Paraflavitalea</taxon>
    </lineage>
</organism>
<protein>
    <recommendedName>
        <fullName evidence="4">DUF4394 domain-containing protein</fullName>
    </recommendedName>
</protein>
<dbReference type="AlphaFoldDB" id="A0A3B7MH45"/>
<feature type="chain" id="PRO_5017813580" description="DUF4394 domain-containing protein" evidence="1">
    <location>
        <begin position="18"/>
        <end position="313"/>
    </location>
</feature>
<proteinExistence type="predicted"/>
<evidence type="ECO:0008006" key="4">
    <source>
        <dbReference type="Google" id="ProtNLM"/>
    </source>
</evidence>
<evidence type="ECO:0000313" key="2">
    <source>
        <dbReference type="EMBL" id="AXY72540.1"/>
    </source>
</evidence>
<evidence type="ECO:0000256" key="1">
    <source>
        <dbReference type="SAM" id="SignalP"/>
    </source>
</evidence>
<dbReference type="EMBL" id="CP032157">
    <property type="protein sequence ID" value="AXY72540.1"/>
    <property type="molecule type" value="Genomic_DNA"/>
</dbReference>
<gene>
    <name evidence="2" type="ORF">D3H65_00450</name>
</gene>
<dbReference type="SUPFAM" id="SSF63825">
    <property type="entry name" value="YWTD domain"/>
    <property type="match status" value="1"/>
</dbReference>
<name>A0A3B7MH45_9BACT</name>
<sequence>MKSIHLATIAAALLLVAACKKQTTESPDPLPPAGESGKQALAVAAPCQPAMYNLAIDPATGNSFLYKVSGSPVTGSVVVTPVLGSLGTNQLLTCGGAPIRFATGLSYDPTSNTFWGTTGIAPSSPANQILKFIDPNCITVVAPINSCGLALNLSDVERDPTTGAFYAINRGTANPNNRVVKLGIPGAPTVNCLPNFLSPSLFLRGLTVTMGGKLYVMAVSGTSGRLLDISTATGLITATYSYPGAITPGPGVNIPEMGLHHDSLCINRFITGNYDPVGPATLMTDGIPLGLPGGPVYNAMSGVLKPTVDFARP</sequence>
<dbReference type="PROSITE" id="PS51257">
    <property type="entry name" value="PROKAR_LIPOPROTEIN"/>
    <property type="match status" value="1"/>
</dbReference>
<keyword evidence="3" id="KW-1185">Reference proteome</keyword>